<dbReference type="RefSeq" id="WP_311759559.1">
    <property type="nucleotide sequence ID" value="NZ_JAVRQI010000008.1"/>
</dbReference>
<dbReference type="PIRSF" id="PIRSF016487">
    <property type="entry name" value="CYTH_UCP016487"/>
    <property type="match status" value="1"/>
</dbReference>
<feature type="domain" description="CYTH" evidence="1">
    <location>
        <begin position="2"/>
        <end position="154"/>
    </location>
</feature>
<dbReference type="InterPro" id="IPR033469">
    <property type="entry name" value="CYTH-like_dom_sf"/>
</dbReference>
<organism evidence="2 3">
    <name type="scientific">Paracoccus broussonetiae</name>
    <dbReference type="NCBI Taxonomy" id="3075834"/>
    <lineage>
        <taxon>Bacteria</taxon>
        <taxon>Pseudomonadati</taxon>
        <taxon>Pseudomonadota</taxon>
        <taxon>Alphaproteobacteria</taxon>
        <taxon>Rhodobacterales</taxon>
        <taxon>Paracoccaceae</taxon>
        <taxon>Paracoccus</taxon>
    </lineage>
</organism>
<evidence type="ECO:0000313" key="2">
    <source>
        <dbReference type="EMBL" id="MDT1062460.1"/>
    </source>
</evidence>
<dbReference type="EMBL" id="JAVRQI010000008">
    <property type="protein sequence ID" value="MDT1062460.1"/>
    <property type="molecule type" value="Genomic_DNA"/>
</dbReference>
<evidence type="ECO:0000259" key="1">
    <source>
        <dbReference type="PROSITE" id="PS51707"/>
    </source>
</evidence>
<dbReference type="SUPFAM" id="SSF55154">
    <property type="entry name" value="CYTH-like phosphatases"/>
    <property type="match status" value="1"/>
</dbReference>
<reference evidence="3" key="1">
    <citation type="submission" date="2023-07" db="EMBL/GenBank/DDBJ databases">
        <title>Characterization of two Paracoccaceae strains isolated from Phycosphere and proposal of Xinfangfangia lacusdiani sp. nov.</title>
        <authorList>
            <person name="Deng Y."/>
            <person name="Zhang Y.Q."/>
        </authorList>
    </citation>
    <scope>NUCLEOTIDE SEQUENCE [LARGE SCALE GENOMIC DNA]</scope>
    <source>
        <strain evidence="3">CPCC 101403</strain>
    </source>
</reference>
<accession>A0ABU3EDZ5</accession>
<dbReference type="Pfam" id="PF01928">
    <property type="entry name" value="CYTH"/>
    <property type="match status" value="1"/>
</dbReference>
<keyword evidence="3" id="KW-1185">Reference proteome</keyword>
<dbReference type="Proteomes" id="UP001251085">
    <property type="component" value="Unassembled WGS sequence"/>
</dbReference>
<dbReference type="Gene3D" id="2.40.320.10">
    <property type="entry name" value="Hypothetical Protein Pfu-838710-001"/>
    <property type="match status" value="1"/>
</dbReference>
<sequence>MPKEIERKFLVANDLWRAQVLRKVNLRDGLVAVEDGRKVRIRFYDDRATLTVKGKRIGISRDEFEYEIPATDARIMLEQHCDSAILEKTRHHIMADGQEWVVDEYHGLLEGVVLAEIELPSEDAAISSPPWLGEEVTGNDDYRKTNMVRARLAS</sequence>
<protein>
    <submittedName>
        <fullName evidence="2">CYTH domain-containing protein</fullName>
    </submittedName>
</protein>
<dbReference type="PANTHER" id="PTHR40114">
    <property type="entry name" value="SLR0698 PROTEIN"/>
    <property type="match status" value="1"/>
</dbReference>
<gene>
    <name evidence="2" type="ORF">RM190_11345</name>
</gene>
<comment type="caution">
    <text evidence="2">The sequence shown here is derived from an EMBL/GenBank/DDBJ whole genome shotgun (WGS) entry which is preliminary data.</text>
</comment>
<dbReference type="CDD" id="cd07891">
    <property type="entry name" value="CYTH-like_CthTTM-like_1"/>
    <property type="match status" value="1"/>
</dbReference>
<evidence type="ECO:0000313" key="3">
    <source>
        <dbReference type="Proteomes" id="UP001251085"/>
    </source>
</evidence>
<dbReference type="PROSITE" id="PS51707">
    <property type="entry name" value="CYTH"/>
    <property type="match status" value="1"/>
</dbReference>
<dbReference type="InterPro" id="IPR012042">
    <property type="entry name" value="NeuTTM/CthTTM-like"/>
</dbReference>
<name>A0ABU3EDZ5_9RHOB</name>
<proteinExistence type="predicted"/>
<dbReference type="PANTHER" id="PTHR40114:SF1">
    <property type="entry name" value="SLR0698 PROTEIN"/>
    <property type="match status" value="1"/>
</dbReference>
<dbReference type="SMART" id="SM01118">
    <property type="entry name" value="CYTH"/>
    <property type="match status" value="1"/>
</dbReference>
<dbReference type="InterPro" id="IPR023577">
    <property type="entry name" value="CYTH_domain"/>
</dbReference>